<dbReference type="EMBL" id="JBJKBG010000003">
    <property type="protein sequence ID" value="KAL3746440.1"/>
    <property type="molecule type" value="Genomic_DNA"/>
</dbReference>
<keyword evidence="3" id="KW-1185">Reference proteome</keyword>
<dbReference type="Gene3D" id="3.40.50.10140">
    <property type="entry name" value="Toll/interleukin-1 receptor homology (TIR) domain"/>
    <property type="match status" value="1"/>
</dbReference>
<dbReference type="Proteomes" id="UP001634007">
    <property type="component" value="Unassembled WGS sequence"/>
</dbReference>
<organism evidence="2 3">
    <name type="scientific">Eucalyptus globulus</name>
    <name type="common">Tasmanian blue gum</name>
    <dbReference type="NCBI Taxonomy" id="34317"/>
    <lineage>
        <taxon>Eukaryota</taxon>
        <taxon>Viridiplantae</taxon>
        <taxon>Streptophyta</taxon>
        <taxon>Embryophyta</taxon>
        <taxon>Tracheophyta</taxon>
        <taxon>Spermatophyta</taxon>
        <taxon>Magnoliopsida</taxon>
        <taxon>eudicotyledons</taxon>
        <taxon>Gunneridae</taxon>
        <taxon>Pentapetalae</taxon>
        <taxon>rosids</taxon>
        <taxon>malvids</taxon>
        <taxon>Myrtales</taxon>
        <taxon>Myrtaceae</taxon>
        <taxon>Myrtoideae</taxon>
        <taxon>Eucalypteae</taxon>
        <taxon>Eucalyptus</taxon>
    </lineage>
</organism>
<gene>
    <name evidence="2" type="ORF">ACJRO7_015403</name>
</gene>
<dbReference type="SUPFAM" id="SSF52200">
    <property type="entry name" value="Toll/Interleukin receptor TIR domain"/>
    <property type="match status" value="1"/>
</dbReference>
<evidence type="ECO:0000259" key="1">
    <source>
        <dbReference type="Pfam" id="PF01582"/>
    </source>
</evidence>
<sequence length="107" mass="12447">MLIVHGDSRSWSWRAITQGNKRSMPIFYNVAPSKVKYQNEHYGNAIVSHLNKKWFNDETINNWKAALKEVGELEGWDLHSMLNRYLIISHTDCKGEFAKEVVNDVLI</sequence>
<proteinExistence type="predicted"/>
<reference evidence="2 3" key="1">
    <citation type="submission" date="2024-11" db="EMBL/GenBank/DDBJ databases">
        <title>Chromosome-level genome assembly of Eucalyptus globulus Labill. provides insights into its genome evolution.</title>
        <authorList>
            <person name="Li X."/>
        </authorList>
    </citation>
    <scope>NUCLEOTIDE SEQUENCE [LARGE SCALE GENOMIC DNA]</scope>
    <source>
        <strain evidence="2">CL2024</strain>
        <tissue evidence="2">Fresh tender leaves</tissue>
    </source>
</reference>
<protein>
    <recommendedName>
        <fullName evidence="1">TIR domain-containing protein</fullName>
    </recommendedName>
</protein>
<comment type="caution">
    <text evidence="2">The sequence shown here is derived from an EMBL/GenBank/DDBJ whole genome shotgun (WGS) entry which is preliminary data.</text>
</comment>
<feature type="domain" description="TIR" evidence="1">
    <location>
        <begin position="19"/>
        <end position="85"/>
    </location>
</feature>
<dbReference type="AlphaFoldDB" id="A0ABD3L3F8"/>
<name>A0ABD3L3F8_EUCGL</name>
<accession>A0ABD3L3F8</accession>
<evidence type="ECO:0000313" key="2">
    <source>
        <dbReference type="EMBL" id="KAL3746440.1"/>
    </source>
</evidence>
<dbReference type="InterPro" id="IPR000157">
    <property type="entry name" value="TIR_dom"/>
</dbReference>
<dbReference type="InterPro" id="IPR035897">
    <property type="entry name" value="Toll_tir_struct_dom_sf"/>
</dbReference>
<dbReference type="Pfam" id="PF01582">
    <property type="entry name" value="TIR"/>
    <property type="match status" value="1"/>
</dbReference>
<evidence type="ECO:0000313" key="3">
    <source>
        <dbReference type="Proteomes" id="UP001634007"/>
    </source>
</evidence>